<feature type="region of interest" description="Disordered" evidence="1">
    <location>
        <begin position="144"/>
        <end position="166"/>
    </location>
</feature>
<dbReference type="InterPro" id="IPR029526">
    <property type="entry name" value="PGBD"/>
</dbReference>
<reference evidence="4" key="1">
    <citation type="submission" date="2020-01" db="EMBL/GenBank/DDBJ databases">
        <title>Draft genome sequence of the Termite Coptotermes fromosanus.</title>
        <authorList>
            <person name="Itakura S."/>
            <person name="Yosikawa Y."/>
            <person name="Umezawa K."/>
        </authorList>
    </citation>
    <scope>NUCLEOTIDE SEQUENCE [LARGE SCALE GENOMIC DNA]</scope>
</reference>
<protein>
    <recommendedName>
        <fullName evidence="2">PiggyBac transposable element-derived protein domain-containing protein</fullName>
    </recommendedName>
</protein>
<keyword evidence="4" id="KW-1185">Reference proteome</keyword>
<dbReference type="EMBL" id="BLKM01003281">
    <property type="protein sequence ID" value="GFG28172.1"/>
    <property type="molecule type" value="Genomic_DNA"/>
</dbReference>
<gene>
    <name evidence="3" type="ORF">Cfor_07824</name>
</gene>
<dbReference type="OrthoDB" id="75807at2759"/>
<dbReference type="AlphaFoldDB" id="A0A6L2PAL7"/>
<dbReference type="PANTHER" id="PTHR46599:SF3">
    <property type="entry name" value="PIGGYBAC TRANSPOSABLE ELEMENT-DERIVED PROTEIN 4"/>
    <property type="match status" value="1"/>
</dbReference>
<dbReference type="Proteomes" id="UP000502823">
    <property type="component" value="Unassembled WGS sequence"/>
</dbReference>
<dbReference type="InParanoid" id="A0A6L2PAL7"/>
<feature type="domain" description="PiggyBac transposable element-derived protein" evidence="2">
    <location>
        <begin position="11"/>
        <end position="105"/>
    </location>
</feature>
<name>A0A6L2PAL7_COPFO</name>
<accession>A0A6L2PAL7</accession>
<proteinExistence type="predicted"/>
<evidence type="ECO:0000256" key="1">
    <source>
        <dbReference type="SAM" id="MobiDB-lite"/>
    </source>
</evidence>
<sequence length="166" mass="20060">MDCFEATCNFMHFNNERIGTYHEPSKLFKIYPVLSYLNKKLQSLYLSWQNIAIDESLTQWRGRLSFRWYIPLRASKFEIKSYELCDSSSGTLYWHTTCKTHTLSENRNWNRERFRDSSFLHSTDATVWCTQPFFRKQKNRRVVEKEDEQRQMKGTMETLTAKKLKE</sequence>
<dbReference type="PANTHER" id="PTHR46599">
    <property type="entry name" value="PIGGYBAC TRANSPOSABLE ELEMENT-DERIVED PROTEIN 4"/>
    <property type="match status" value="1"/>
</dbReference>
<dbReference type="Pfam" id="PF13843">
    <property type="entry name" value="DDE_Tnp_1_7"/>
    <property type="match status" value="1"/>
</dbReference>
<evidence type="ECO:0000259" key="2">
    <source>
        <dbReference type="Pfam" id="PF13843"/>
    </source>
</evidence>
<organism evidence="3 4">
    <name type="scientific">Coptotermes formosanus</name>
    <name type="common">Formosan subterranean termite</name>
    <dbReference type="NCBI Taxonomy" id="36987"/>
    <lineage>
        <taxon>Eukaryota</taxon>
        <taxon>Metazoa</taxon>
        <taxon>Ecdysozoa</taxon>
        <taxon>Arthropoda</taxon>
        <taxon>Hexapoda</taxon>
        <taxon>Insecta</taxon>
        <taxon>Pterygota</taxon>
        <taxon>Neoptera</taxon>
        <taxon>Polyneoptera</taxon>
        <taxon>Dictyoptera</taxon>
        <taxon>Blattodea</taxon>
        <taxon>Blattoidea</taxon>
        <taxon>Termitoidae</taxon>
        <taxon>Rhinotermitidae</taxon>
        <taxon>Coptotermes</taxon>
    </lineage>
</organism>
<evidence type="ECO:0000313" key="3">
    <source>
        <dbReference type="EMBL" id="GFG28172.1"/>
    </source>
</evidence>
<comment type="caution">
    <text evidence="3">The sequence shown here is derived from an EMBL/GenBank/DDBJ whole genome shotgun (WGS) entry which is preliminary data.</text>
</comment>
<evidence type="ECO:0000313" key="4">
    <source>
        <dbReference type="Proteomes" id="UP000502823"/>
    </source>
</evidence>